<evidence type="ECO:0000256" key="2">
    <source>
        <dbReference type="ARBA" id="ARBA00023242"/>
    </source>
</evidence>
<dbReference type="GO" id="GO:0010468">
    <property type="term" value="P:regulation of gene expression"/>
    <property type="evidence" value="ECO:0007669"/>
    <property type="project" value="TreeGrafter"/>
</dbReference>
<evidence type="ECO:0000259" key="4">
    <source>
        <dbReference type="PROSITE" id="PS50118"/>
    </source>
</evidence>
<dbReference type="Pfam" id="PF00505">
    <property type="entry name" value="HMG_box"/>
    <property type="match status" value="1"/>
</dbReference>
<dbReference type="Proteomes" id="UP001445076">
    <property type="component" value="Unassembled WGS sequence"/>
</dbReference>
<dbReference type="AlphaFoldDB" id="A0AAW0XBT9"/>
<dbReference type="PANTHER" id="PTHR46040">
    <property type="entry name" value="HIGH MOBILITY GROUP PROTEIN 2"/>
    <property type="match status" value="1"/>
</dbReference>
<organism evidence="5 6">
    <name type="scientific">Cherax quadricarinatus</name>
    <name type="common">Australian red claw crayfish</name>
    <dbReference type="NCBI Taxonomy" id="27406"/>
    <lineage>
        <taxon>Eukaryota</taxon>
        <taxon>Metazoa</taxon>
        <taxon>Ecdysozoa</taxon>
        <taxon>Arthropoda</taxon>
        <taxon>Crustacea</taxon>
        <taxon>Multicrustacea</taxon>
        <taxon>Malacostraca</taxon>
        <taxon>Eumalacostraca</taxon>
        <taxon>Eucarida</taxon>
        <taxon>Decapoda</taxon>
        <taxon>Pleocyemata</taxon>
        <taxon>Astacidea</taxon>
        <taxon>Parastacoidea</taxon>
        <taxon>Parastacidae</taxon>
        <taxon>Cherax</taxon>
    </lineage>
</organism>
<evidence type="ECO:0000256" key="1">
    <source>
        <dbReference type="ARBA" id="ARBA00023125"/>
    </source>
</evidence>
<dbReference type="InterPro" id="IPR009071">
    <property type="entry name" value="HMG_box_dom"/>
</dbReference>
<dbReference type="PROSITE" id="PS50118">
    <property type="entry name" value="HMG_BOX_2"/>
    <property type="match status" value="2"/>
</dbReference>
<keyword evidence="6" id="KW-1185">Reference proteome</keyword>
<gene>
    <name evidence="5" type="ORF">OTU49_002035</name>
</gene>
<accession>A0AAW0XBT9</accession>
<keyword evidence="2 3" id="KW-0539">Nucleus</keyword>
<dbReference type="GO" id="GO:0005634">
    <property type="term" value="C:nucleus"/>
    <property type="evidence" value="ECO:0007669"/>
    <property type="project" value="UniProtKB-UniRule"/>
</dbReference>
<dbReference type="EMBL" id="JARKIK010000029">
    <property type="protein sequence ID" value="KAK8741958.1"/>
    <property type="molecule type" value="Genomic_DNA"/>
</dbReference>
<evidence type="ECO:0000313" key="5">
    <source>
        <dbReference type="EMBL" id="KAK8741958.1"/>
    </source>
</evidence>
<keyword evidence="1 3" id="KW-0238">DNA-binding</keyword>
<reference evidence="5 6" key="1">
    <citation type="journal article" date="2024" name="BMC Genomics">
        <title>Genome assembly of redclaw crayfish (Cherax quadricarinatus) provides insights into its immune adaptation and hypoxia tolerance.</title>
        <authorList>
            <person name="Liu Z."/>
            <person name="Zheng J."/>
            <person name="Li H."/>
            <person name="Fang K."/>
            <person name="Wang S."/>
            <person name="He J."/>
            <person name="Zhou D."/>
            <person name="Weng S."/>
            <person name="Chi M."/>
            <person name="Gu Z."/>
            <person name="He J."/>
            <person name="Li F."/>
            <person name="Wang M."/>
        </authorList>
    </citation>
    <scope>NUCLEOTIDE SEQUENCE [LARGE SCALE GENOMIC DNA]</scope>
    <source>
        <strain evidence="5">ZL_2023a</strain>
    </source>
</reference>
<feature type="domain" description="HMG box" evidence="4">
    <location>
        <begin position="46"/>
        <end position="114"/>
    </location>
</feature>
<evidence type="ECO:0000256" key="3">
    <source>
        <dbReference type="PROSITE-ProRule" id="PRU00267"/>
    </source>
</evidence>
<feature type="DNA-binding region" description="HMG box" evidence="3">
    <location>
        <begin position="155"/>
        <end position="217"/>
    </location>
</feature>
<feature type="DNA-binding region" description="HMG box" evidence="3">
    <location>
        <begin position="46"/>
        <end position="114"/>
    </location>
</feature>
<dbReference type="SUPFAM" id="SSF47095">
    <property type="entry name" value="HMG-box"/>
    <property type="match status" value="2"/>
</dbReference>
<dbReference type="GO" id="GO:0003677">
    <property type="term" value="F:DNA binding"/>
    <property type="evidence" value="ECO:0007669"/>
    <property type="project" value="UniProtKB-UniRule"/>
</dbReference>
<proteinExistence type="predicted"/>
<dbReference type="Gene3D" id="1.10.30.10">
    <property type="entry name" value="High mobility group box domain"/>
    <property type="match status" value="2"/>
</dbReference>
<feature type="domain" description="HMG box" evidence="4">
    <location>
        <begin position="155"/>
        <end position="217"/>
    </location>
</feature>
<comment type="caution">
    <text evidence="5">The sequence shown here is derived from an EMBL/GenBank/DDBJ whole genome shotgun (WGS) entry which is preliminary data.</text>
</comment>
<protein>
    <recommendedName>
        <fullName evidence="4">HMG box domain-containing protein</fullName>
    </recommendedName>
</protein>
<name>A0AAW0XBT9_CHEQU</name>
<dbReference type="InterPro" id="IPR051965">
    <property type="entry name" value="ChromReg_NeuronalGeneExpr"/>
</dbReference>
<dbReference type="InterPro" id="IPR036910">
    <property type="entry name" value="HMG_box_dom_sf"/>
</dbReference>
<dbReference type="PANTHER" id="PTHR46040:SF3">
    <property type="entry name" value="HIGH MOBILITY GROUP PROTEIN 2"/>
    <property type="match status" value="1"/>
</dbReference>
<sequence length="250" mass="29465">MALLRMYAAKTIITGGLLRSYIDTHKVLLVACKQTIAQQLGLPEPPKRPLVPHLRFLKHYLEVNKMNFPGLTHRELFIKTSQLWKSLAPTEKEKWTCEYEKDKIIYDDRYKKYMSTLIPSQVESIRDLKEKQAKDKIRQGKRREKKKEANMLGKPRYPGNGFTLFMISLDRGETPSKDFMAGVAKLWHDLPQETKNTYHTKAKENLEQYNQELMKWEVKMLKDGRDDLVRRCKLEGELKFIAQSQKHQKQ</sequence>
<evidence type="ECO:0000313" key="6">
    <source>
        <dbReference type="Proteomes" id="UP001445076"/>
    </source>
</evidence>
<dbReference type="SMART" id="SM00398">
    <property type="entry name" value="HMG"/>
    <property type="match status" value="2"/>
</dbReference>